<gene>
    <name evidence="2" type="ORF">DXZ20_11630</name>
</gene>
<evidence type="ECO:0000256" key="1">
    <source>
        <dbReference type="ARBA" id="ARBA00022679"/>
    </source>
</evidence>
<dbReference type="Proteomes" id="UP000481033">
    <property type="component" value="Unassembled WGS sequence"/>
</dbReference>
<dbReference type="Pfam" id="PF13469">
    <property type="entry name" value="Sulfotransfer_3"/>
    <property type="match status" value="1"/>
</dbReference>
<dbReference type="AlphaFoldDB" id="A0A6M0RKA8"/>
<protein>
    <submittedName>
        <fullName evidence="2">Sulfotransferase</fullName>
    </submittedName>
</protein>
<dbReference type="PANTHER" id="PTHR10605">
    <property type="entry name" value="HEPARAN SULFATE SULFOTRANSFERASE"/>
    <property type="match status" value="1"/>
</dbReference>
<dbReference type="EMBL" id="QXHD01000004">
    <property type="protein sequence ID" value="NEZ56310.1"/>
    <property type="molecule type" value="Genomic_DNA"/>
</dbReference>
<dbReference type="RefSeq" id="WP_163698301.1">
    <property type="nucleotide sequence ID" value="NZ_QXHD01000004.1"/>
</dbReference>
<keyword evidence="3" id="KW-1185">Reference proteome</keyword>
<dbReference type="Gene3D" id="3.40.50.300">
    <property type="entry name" value="P-loop containing nucleotide triphosphate hydrolases"/>
    <property type="match status" value="1"/>
</dbReference>
<organism evidence="2 3">
    <name type="scientific">Adonisia turfae CCMR0081</name>
    <dbReference type="NCBI Taxonomy" id="2292702"/>
    <lineage>
        <taxon>Bacteria</taxon>
        <taxon>Bacillati</taxon>
        <taxon>Cyanobacteriota</taxon>
        <taxon>Adonisia</taxon>
        <taxon>Adonisia turfae</taxon>
    </lineage>
</organism>
<reference evidence="2 3" key="1">
    <citation type="journal article" date="2020" name="Microb. Ecol.">
        <title>Ecogenomics of the Marine Benthic Filamentous Cyanobacterium Adonisia.</title>
        <authorList>
            <person name="Walter J.M."/>
            <person name="Coutinho F.H."/>
            <person name="Leomil L."/>
            <person name="Hargreaves P.I."/>
            <person name="Campeao M.E."/>
            <person name="Vieira V.V."/>
            <person name="Silva B.S."/>
            <person name="Fistarol G.O."/>
            <person name="Salomon P.S."/>
            <person name="Sawabe T."/>
            <person name="Mino S."/>
            <person name="Hosokawa M."/>
            <person name="Miyashita H."/>
            <person name="Maruyama F."/>
            <person name="van Verk M.C."/>
            <person name="Dutilh B.E."/>
            <person name="Thompson C.C."/>
            <person name="Thompson F.L."/>
        </authorList>
    </citation>
    <scope>NUCLEOTIDE SEQUENCE [LARGE SCALE GENOMIC DNA]</scope>
    <source>
        <strain evidence="2 3">CCMR0081</strain>
    </source>
</reference>
<sequence>MTANNAQPVPSILKSAVAKRTPTFLIIGVQKAGTTSIYNYLKQHPQVYMSPVKETDFFNKDWDNASAEMKRRKKNGLVSWDLYTQLFDGATDEHLALGEVSPNYMLNYQTSAELIQQRLPKARLIAILRNPVERACSDYLMNRRDAIGKQTPLAEQVRSRGDTSYVLLKGKYYESLKHFFDVCDRNRIDVFLYDDLRKNSQTFMQGIYQSIGVNADFVANTAKKAQTAKVPKNQALNRLLKTQNPIRTVATGIMQLVPTDLRHQLREKLISINSQDKDKAKFTEEDMLLLQQYYREDILKLQDLLQRDLSAWLKDAS</sequence>
<dbReference type="GO" id="GO:0008146">
    <property type="term" value="F:sulfotransferase activity"/>
    <property type="evidence" value="ECO:0007669"/>
    <property type="project" value="InterPro"/>
</dbReference>
<accession>A0A6M0RKA8</accession>
<dbReference type="SUPFAM" id="SSF52540">
    <property type="entry name" value="P-loop containing nucleoside triphosphate hydrolases"/>
    <property type="match status" value="1"/>
</dbReference>
<proteinExistence type="predicted"/>
<name>A0A6M0RKA8_9CYAN</name>
<dbReference type="InterPro" id="IPR027417">
    <property type="entry name" value="P-loop_NTPase"/>
</dbReference>
<comment type="caution">
    <text evidence="2">The sequence shown here is derived from an EMBL/GenBank/DDBJ whole genome shotgun (WGS) entry which is preliminary data.</text>
</comment>
<dbReference type="PANTHER" id="PTHR10605:SF56">
    <property type="entry name" value="BIFUNCTIONAL HEPARAN SULFATE N-DEACETYLASE_N-SULFOTRANSFERASE"/>
    <property type="match status" value="1"/>
</dbReference>
<keyword evidence="1 2" id="KW-0808">Transferase</keyword>
<dbReference type="InterPro" id="IPR037359">
    <property type="entry name" value="NST/OST"/>
</dbReference>
<evidence type="ECO:0000313" key="3">
    <source>
        <dbReference type="Proteomes" id="UP000481033"/>
    </source>
</evidence>
<evidence type="ECO:0000313" key="2">
    <source>
        <dbReference type="EMBL" id="NEZ56310.1"/>
    </source>
</evidence>